<feature type="signal peptide" evidence="1">
    <location>
        <begin position="1"/>
        <end position="20"/>
    </location>
</feature>
<accession>A0A4U6CSG1</accession>
<gene>
    <name evidence="2" type="ORF">FDK13_29845</name>
</gene>
<dbReference type="Pfam" id="PF06037">
    <property type="entry name" value="DUF922"/>
    <property type="match status" value="1"/>
</dbReference>
<evidence type="ECO:0000313" key="3">
    <source>
        <dbReference type="Proteomes" id="UP000304900"/>
    </source>
</evidence>
<proteinExistence type="predicted"/>
<keyword evidence="3" id="KW-1185">Reference proteome</keyword>
<dbReference type="InterPro" id="IPR010321">
    <property type="entry name" value="DUF922"/>
</dbReference>
<reference evidence="2 3" key="1">
    <citation type="submission" date="2019-05" db="EMBL/GenBank/DDBJ databases">
        <title>Dyadobacter AR-3-8 sp. nov., isolated from arctic soil.</title>
        <authorList>
            <person name="Chaudhary D.K."/>
        </authorList>
    </citation>
    <scope>NUCLEOTIDE SEQUENCE [LARGE SCALE GENOMIC DNA]</scope>
    <source>
        <strain evidence="2 3">AR-3-8</strain>
    </source>
</reference>
<comment type="caution">
    <text evidence="2">The sequence shown here is derived from an EMBL/GenBank/DDBJ whole genome shotgun (WGS) entry which is preliminary data.</text>
</comment>
<dbReference type="OrthoDB" id="5431540at2"/>
<evidence type="ECO:0000313" key="2">
    <source>
        <dbReference type="EMBL" id="TKT87560.1"/>
    </source>
</evidence>
<evidence type="ECO:0000256" key="1">
    <source>
        <dbReference type="SAM" id="SignalP"/>
    </source>
</evidence>
<evidence type="ECO:0008006" key="4">
    <source>
        <dbReference type="Google" id="ProtNLM"/>
    </source>
</evidence>
<dbReference type="AlphaFoldDB" id="A0A4U6CSG1"/>
<sequence length="361" mass="41518">MLKSILPMILFISSSLLSFAQNDPEIIALPKDASSVIRTNKFFVQNVEDKRKIKGAGIGKLIVFGKEKPVSLGNTVEKELLSYWSYSAPKRNDDFLPLYISVKDFQISEKRTGPNKVTGDIKLEVTFRYYRNTVPVELTNYQTSAVYTRPEKDFDYPKLIKQLLDPALIHFQKWMVTNTGKNPVLAKNLKLVFNEITSTDKSDTVFYSIRRPLVWSDFQGQKNRPGSRYAAAVFTSFAYEGHSYPKDNDIVLQLDLKTFMVKSMSWGLAEAKNAGTLRHEQLHFDITRIVVERFKKRLEAAELTIEDYDSEIQYQFLEAFREMNTEQEAYDNATGHGLNAGEQAAWDRKISKEILDIYSRQ</sequence>
<name>A0A4U6CSG1_9BACT</name>
<organism evidence="2 3">
    <name type="scientific">Dyadobacter frigoris</name>
    <dbReference type="NCBI Taxonomy" id="2576211"/>
    <lineage>
        <taxon>Bacteria</taxon>
        <taxon>Pseudomonadati</taxon>
        <taxon>Bacteroidota</taxon>
        <taxon>Cytophagia</taxon>
        <taxon>Cytophagales</taxon>
        <taxon>Spirosomataceae</taxon>
        <taxon>Dyadobacter</taxon>
    </lineage>
</organism>
<dbReference type="EMBL" id="SZVO01000019">
    <property type="protein sequence ID" value="TKT87560.1"/>
    <property type="molecule type" value="Genomic_DNA"/>
</dbReference>
<dbReference type="Proteomes" id="UP000304900">
    <property type="component" value="Unassembled WGS sequence"/>
</dbReference>
<keyword evidence="1" id="KW-0732">Signal</keyword>
<feature type="chain" id="PRO_5020455265" description="DUF922 domain-containing protein" evidence="1">
    <location>
        <begin position="21"/>
        <end position="361"/>
    </location>
</feature>
<protein>
    <recommendedName>
        <fullName evidence="4">DUF922 domain-containing protein</fullName>
    </recommendedName>
</protein>